<name>A0A7X1TMV8_9MICC</name>
<keyword evidence="2" id="KW-0472">Membrane</keyword>
<feature type="transmembrane region" description="Helical" evidence="2">
    <location>
        <begin position="216"/>
        <end position="237"/>
    </location>
</feature>
<keyword evidence="5" id="KW-1185">Reference proteome</keyword>
<dbReference type="AlphaFoldDB" id="A0A7X1TMV8"/>
<evidence type="ECO:0000259" key="3">
    <source>
        <dbReference type="Pfam" id="PF00174"/>
    </source>
</evidence>
<comment type="caution">
    <text evidence="4">The sequence shown here is derived from an EMBL/GenBank/DDBJ whole genome shotgun (WGS) entry which is preliminary data.</text>
</comment>
<gene>
    <name evidence="4" type="ORF">FNH21_05195</name>
</gene>
<feature type="transmembrane region" description="Helical" evidence="2">
    <location>
        <begin position="72"/>
        <end position="93"/>
    </location>
</feature>
<sequence>MSNSTKPRRGLSLLAALAGIIAAGVVLGVAELVGAFFRASATPVIAMGSTFIDFTPPWMKDFAIETFGTNDKLALLVGMGVTITVLAAVLGILAFRRWALGVAGVAFMGAIIIACVLTRAGASLPDAVPTVVGTAAGLLALRWLIARLRHAEAPAASTVGADVAGTDSRASSRSDGVTVTEAREVSPEHDGARGSVATAARPTTGGTTGSTSRRGFFAAAGITAVVAAAAAGGGRLLSGARNNIAAVRDGLQFPAPASAAPALPAGVQSPVEGVTPFVTPNGDFYRIDTALSVPQLTTDDWVLRVHGMVEEEFELTFQDLLDADLIERHVTLTCVSNPVGGYLAGNAKWLGYPLREVLARARPLDGADMVLSTSSDGFSASTPLPVLQDDRDAMLAVAMNGEPLPVEHGFPVRMVVPGLYGYVSATKWVVDLEVTRFADRTAYWTDRGWSEMGPIKTMARVEVPQSFASFEPGTVMIGGVAWSQQRGITKVEVSVDNGAWEEVTLADEASVDTWRQWSHELTLESGLHTVKARATDAVDGLQTEERADTVPNGASGWQSVQFTVT</sequence>
<dbReference type="RefSeq" id="WP_152812786.1">
    <property type="nucleotide sequence ID" value="NZ_VJXX01000001.1"/>
</dbReference>
<dbReference type="GO" id="GO:0006790">
    <property type="term" value="P:sulfur compound metabolic process"/>
    <property type="evidence" value="ECO:0007669"/>
    <property type="project" value="TreeGrafter"/>
</dbReference>
<keyword evidence="2" id="KW-1133">Transmembrane helix</keyword>
<evidence type="ECO:0000313" key="5">
    <source>
        <dbReference type="Proteomes" id="UP000326464"/>
    </source>
</evidence>
<dbReference type="Pfam" id="PF00174">
    <property type="entry name" value="Oxidored_molyb"/>
    <property type="match status" value="1"/>
</dbReference>
<organism evidence="4 5">
    <name type="scientific">Arthrobacter bussei</name>
    <dbReference type="NCBI Taxonomy" id="2594179"/>
    <lineage>
        <taxon>Bacteria</taxon>
        <taxon>Bacillati</taxon>
        <taxon>Actinomycetota</taxon>
        <taxon>Actinomycetes</taxon>
        <taxon>Micrococcales</taxon>
        <taxon>Micrococcaceae</taxon>
        <taxon>Arthrobacter</taxon>
    </lineage>
</organism>
<dbReference type="InterPro" id="IPR014756">
    <property type="entry name" value="Ig_E-set"/>
</dbReference>
<evidence type="ECO:0000256" key="1">
    <source>
        <dbReference type="SAM" id="MobiDB-lite"/>
    </source>
</evidence>
<dbReference type="InterPro" id="IPR000572">
    <property type="entry name" value="OxRdtase_Mopterin-bd_dom"/>
</dbReference>
<feature type="compositionally biased region" description="Polar residues" evidence="1">
    <location>
        <begin position="168"/>
        <end position="177"/>
    </location>
</feature>
<dbReference type="Gene3D" id="3.90.420.10">
    <property type="entry name" value="Oxidoreductase, molybdopterin-binding domain"/>
    <property type="match status" value="1"/>
</dbReference>
<proteinExistence type="predicted"/>
<dbReference type="OrthoDB" id="9795587at2"/>
<dbReference type="SUPFAM" id="SSF81296">
    <property type="entry name" value="E set domains"/>
    <property type="match status" value="1"/>
</dbReference>
<dbReference type="InterPro" id="IPR036374">
    <property type="entry name" value="OxRdtase_Mopterin-bd_sf"/>
</dbReference>
<reference evidence="5" key="1">
    <citation type="submission" date="2019-07" db="EMBL/GenBank/DDBJ databases">
        <title>Arthrobacter KR32 sp. nov., isolated from mountain cheese made of cows milk.</title>
        <authorList>
            <person name="Flegler A."/>
        </authorList>
    </citation>
    <scope>NUCLEOTIDE SEQUENCE [LARGE SCALE GENOMIC DNA]</scope>
    <source>
        <strain evidence="5">KR32</strain>
    </source>
</reference>
<dbReference type="GO" id="GO:0043546">
    <property type="term" value="F:molybdopterin cofactor binding"/>
    <property type="evidence" value="ECO:0007669"/>
    <property type="project" value="TreeGrafter"/>
</dbReference>
<dbReference type="PANTHER" id="PTHR19372">
    <property type="entry name" value="SULFITE REDUCTASE"/>
    <property type="match status" value="1"/>
</dbReference>
<dbReference type="GO" id="GO:0008482">
    <property type="term" value="F:sulfite oxidase activity"/>
    <property type="evidence" value="ECO:0007669"/>
    <property type="project" value="TreeGrafter"/>
</dbReference>
<feature type="compositionally biased region" description="Low complexity" evidence="1">
    <location>
        <begin position="197"/>
        <end position="211"/>
    </location>
</feature>
<dbReference type="PANTHER" id="PTHR19372:SF7">
    <property type="entry name" value="SULFITE OXIDASE, MITOCHONDRIAL"/>
    <property type="match status" value="1"/>
</dbReference>
<feature type="region of interest" description="Disordered" evidence="1">
    <location>
        <begin position="164"/>
        <end position="211"/>
    </location>
</feature>
<dbReference type="SUPFAM" id="SSF56524">
    <property type="entry name" value="Oxidoreductase molybdopterin-binding domain"/>
    <property type="match status" value="1"/>
</dbReference>
<dbReference type="EMBL" id="VJXX01000001">
    <property type="protein sequence ID" value="MPY10119.1"/>
    <property type="molecule type" value="Genomic_DNA"/>
</dbReference>
<keyword evidence="2" id="KW-0812">Transmembrane</keyword>
<evidence type="ECO:0000256" key="2">
    <source>
        <dbReference type="SAM" id="Phobius"/>
    </source>
</evidence>
<feature type="transmembrane region" description="Helical" evidence="2">
    <location>
        <begin position="127"/>
        <end position="145"/>
    </location>
</feature>
<feature type="compositionally biased region" description="Basic and acidic residues" evidence="1">
    <location>
        <begin position="181"/>
        <end position="192"/>
    </location>
</feature>
<dbReference type="GO" id="GO:0020037">
    <property type="term" value="F:heme binding"/>
    <property type="evidence" value="ECO:0007669"/>
    <property type="project" value="TreeGrafter"/>
</dbReference>
<accession>A0A7X1TMV8</accession>
<feature type="transmembrane region" description="Helical" evidence="2">
    <location>
        <begin position="100"/>
        <end position="121"/>
    </location>
</feature>
<dbReference type="Gene3D" id="2.60.40.650">
    <property type="match status" value="1"/>
</dbReference>
<dbReference type="Proteomes" id="UP000326464">
    <property type="component" value="Unassembled WGS sequence"/>
</dbReference>
<evidence type="ECO:0000313" key="4">
    <source>
        <dbReference type="EMBL" id="MPY10119.1"/>
    </source>
</evidence>
<feature type="domain" description="Oxidoreductase molybdopterin-binding" evidence="3">
    <location>
        <begin position="291"/>
        <end position="442"/>
    </location>
</feature>
<protein>
    <submittedName>
        <fullName evidence="4">Molybdopterin-dependent oxidoreductase</fullName>
    </submittedName>
</protein>